<dbReference type="InterPro" id="IPR036770">
    <property type="entry name" value="Ankyrin_rpt-contain_sf"/>
</dbReference>
<dbReference type="AlphaFoldDB" id="A0A8H4U0S7"/>
<reference evidence="4" key="1">
    <citation type="journal article" date="2020" name="BMC Genomics">
        <title>Correction to: Identification and distribution of gene clusters required for synthesis of sphingolipid metabolism inhibitors in diverse species of the filamentous fungus Fusarium.</title>
        <authorList>
            <person name="Kim H.S."/>
            <person name="Lohmar J.M."/>
            <person name="Busman M."/>
            <person name="Brown D.W."/>
            <person name="Naumann T.A."/>
            <person name="Divon H.H."/>
            <person name="Lysoe E."/>
            <person name="Uhlig S."/>
            <person name="Proctor R.H."/>
        </authorList>
    </citation>
    <scope>NUCLEOTIDE SEQUENCE</scope>
    <source>
        <strain evidence="4">NRRL 20472</strain>
    </source>
</reference>
<keyword evidence="1" id="KW-0677">Repeat</keyword>
<keyword evidence="5" id="KW-1185">Reference proteome</keyword>
<sequence length="640" mass="71633">MTEYNHNLPDDVSGGSHQTPLNNRESLLQGSLSRQSSFSLDSNDSFPSTISDSSNLQPTPPCHIPDGADIWGIGVPVLDSLSNSALGKAVVQKDFRCVQSLLSQDPSAALLQDHSGNNMLHFMADSTISDRAQARHDWNRNLDATREITKILIRSGLNIEARNDSDLTPLLLSVIKWQMLEIFDMNNQTQLPWIEGYATIALIEAGASLRIDIAYQRGSCYDSFLKLWISMAEKDFCHSETYFDVLNSITQRFENLDSISGYVPLVHRIVGGDGGSPPGYHFESAIRSVLSHAKPANIDALNHDGDTPLLRLLRNFFPVQKSGFSDPLTLTIGMATILLKAGAQLDFISSRGNTAIFSAVSEPGLRWRSDEEDVQLMQFLLGFDPSLNVDSKLQRWKLVDMTSTLALARAAFAGRPKTLRFLLDHGMDDRVGDWVEFGYPSAKPISGTLMDIAFFGAETTREDYLKYIDPEAYPDVHSSAWAYYQISRVYETRDKDTADSIGKAQYRGHKEVVQILHTLGVKRTPPNGPQDEPTYFNAVYLPARSFFNLDNANSFITNVRQEEKLCDADWGFLYEMEILDDDWEKTALADLVGIYAKMKTWPRDEVLRRWPSLVSELPFTEDEIKGELDVGISDSPTSFN</sequence>
<name>A0A8H4U0S7_9HYPO</name>
<keyword evidence="2" id="KW-0040">ANK repeat</keyword>
<proteinExistence type="predicted"/>
<feature type="region of interest" description="Disordered" evidence="3">
    <location>
        <begin position="1"/>
        <end position="63"/>
    </location>
</feature>
<gene>
    <name evidence="4" type="ORF">FSARC_4761</name>
</gene>
<evidence type="ECO:0000256" key="1">
    <source>
        <dbReference type="ARBA" id="ARBA00022737"/>
    </source>
</evidence>
<dbReference type="PANTHER" id="PTHR24180:SF45">
    <property type="entry name" value="POLY [ADP-RIBOSE] POLYMERASE TANKYRASE"/>
    <property type="match status" value="1"/>
</dbReference>
<dbReference type="InterPro" id="IPR051637">
    <property type="entry name" value="Ank_repeat_dom-contain_49"/>
</dbReference>
<feature type="compositionally biased region" description="Low complexity" evidence="3">
    <location>
        <begin position="26"/>
        <end position="48"/>
    </location>
</feature>
<dbReference type="Proteomes" id="UP000622797">
    <property type="component" value="Unassembled WGS sequence"/>
</dbReference>
<accession>A0A8H4U0S7</accession>
<feature type="compositionally biased region" description="Polar residues" evidence="3">
    <location>
        <begin position="15"/>
        <end position="25"/>
    </location>
</feature>
<comment type="caution">
    <text evidence="4">The sequence shown here is derived from an EMBL/GenBank/DDBJ whole genome shotgun (WGS) entry which is preliminary data.</text>
</comment>
<dbReference type="PANTHER" id="PTHR24180">
    <property type="entry name" value="CYCLIN-DEPENDENT KINASE INHIBITOR 2C-RELATED"/>
    <property type="match status" value="1"/>
</dbReference>
<dbReference type="EMBL" id="JABEXW010000225">
    <property type="protein sequence ID" value="KAF4967701.1"/>
    <property type="molecule type" value="Genomic_DNA"/>
</dbReference>
<evidence type="ECO:0008006" key="6">
    <source>
        <dbReference type="Google" id="ProtNLM"/>
    </source>
</evidence>
<evidence type="ECO:0000256" key="3">
    <source>
        <dbReference type="SAM" id="MobiDB-lite"/>
    </source>
</evidence>
<evidence type="ECO:0000313" key="5">
    <source>
        <dbReference type="Proteomes" id="UP000622797"/>
    </source>
</evidence>
<reference evidence="4" key="2">
    <citation type="submission" date="2020-05" db="EMBL/GenBank/DDBJ databases">
        <authorList>
            <person name="Kim H.-S."/>
            <person name="Proctor R.H."/>
            <person name="Brown D.W."/>
        </authorList>
    </citation>
    <scope>NUCLEOTIDE SEQUENCE</scope>
    <source>
        <strain evidence="4">NRRL 20472</strain>
    </source>
</reference>
<dbReference type="SUPFAM" id="SSF48403">
    <property type="entry name" value="Ankyrin repeat"/>
    <property type="match status" value="1"/>
</dbReference>
<dbReference type="OrthoDB" id="5153584at2759"/>
<dbReference type="Gene3D" id="1.25.40.20">
    <property type="entry name" value="Ankyrin repeat-containing domain"/>
    <property type="match status" value="2"/>
</dbReference>
<evidence type="ECO:0000313" key="4">
    <source>
        <dbReference type="EMBL" id="KAF4967701.1"/>
    </source>
</evidence>
<protein>
    <recommendedName>
        <fullName evidence="6">Ankyrin</fullName>
    </recommendedName>
</protein>
<evidence type="ECO:0000256" key="2">
    <source>
        <dbReference type="ARBA" id="ARBA00023043"/>
    </source>
</evidence>
<organism evidence="4 5">
    <name type="scientific">Fusarium sarcochroum</name>
    <dbReference type="NCBI Taxonomy" id="1208366"/>
    <lineage>
        <taxon>Eukaryota</taxon>
        <taxon>Fungi</taxon>
        <taxon>Dikarya</taxon>
        <taxon>Ascomycota</taxon>
        <taxon>Pezizomycotina</taxon>
        <taxon>Sordariomycetes</taxon>
        <taxon>Hypocreomycetidae</taxon>
        <taxon>Hypocreales</taxon>
        <taxon>Nectriaceae</taxon>
        <taxon>Fusarium</taxon>
        <taxon>Fusarium lateritium species complex</taxon>
    </lineage>
</organism>